<accession>A0ABY0FLJ9</accession>
<name>A0ABY0FLJ9_9BACT</name>
<comment type="caution">
    <text evidence="1">The sequence shown here is derived from an EMBL/GenBank/DDBJ whole genome shotgun (WGS) entry which is preliminary data.</text>
</comment>
<reference evidence="1 2" key="2">
    <citation type="journal article" date="2020" name="Cell Rep.">
        <title>Acquisition and Adaptation of Ultra-small Parasitic Reduced Genome Bacteria to Mammalian Hosts.</title>
        <authorList>
            <person name="McLean J.S."/>
            <person name="Bor B."/>
            <person name="Kerns K.A."/>
            <person name="Liu Q."/>
            <person name="To T.T."/>
            <person name="Solden L."/>
            <person name="Hendrickson E.L."/>
            <person name="Wrighton K."/>
            <person name="Shi W."/>
            <person name="He X."/>
        </authorList>
    </citation>
    <scope>NUCLEOTIDE SEQUENCE [LARGE SCALE GENOMIC DNA]</scope>
    <source>
        <strain evidence="1 2">TM7_CMJM_G6_1_HOT_870</strain>
    </source>
</reference>
<reference evidence="1 2" key="1">
    <citation type="journal article" date="2018" name="bioRxiv">
        <title>Evidence of independent acquisition and adaption of ultra-small bacteria to human hosts across the highly diverse yet reduced genomes of the phylum Saccharibacteria.</title>
        <authorList>
            <person name="McLean J.S."/>
            <person name="Bor B."/>
            <person name="To T.T."/>
            <person name="Liu Q."/>
            <person name="Kearns K.A."/>
            <person name="Solden L.M."/>
            <person name="Wrighton K.C."/>
            <person name="He X."/>
            <person name="Shi W."/>
        </authorList>
    </citation>
    <scope>NUCLEOTIDE SEQUENCE [LARGE SCALE GENOMIC DNA]</scope>
    <source>
        <strain evidence="1 2">TM7_CMJM_G6_1_HOT_870</strain>
    </source>
</reference>
<sequence>MTVLSQKEIFTINHKGGSLPELIVNQKGVANALKDLKNLLSLEHIRISDLDPDKLAKVQDFRNKYVPNRDELLGNFKDTIVYAELRMIERLFENAQYKEVEKCLIALQEM</sequence>
<dbReference type="Proteomes" id="UP001190925">
    <property type="component" value="Unassembled WGS sequence"/>
</dbReference>
<gene>
    <name evidence="1" type="ORF">G6CMJM_00075</name>
</gene>
<dbReference type="EMBL" id="PRLK01000001">
    <property type="protein sequence ID" value="RYC72971.1"/>
    <property type="molecule type" value="Genomic_DNA"/>
</dbReference>
<proteinExistence type="predicted"/>
<evidence type="ECO:0000313" key="1">
    <source>
        <dbReference type="EMBL" id="RYC72971.1"/>
    </source>
</evidence>
<keyword evidence="2" id="KW-1185">Reference proteome</keyword>
<evidence type="ECO:0000313" key="2">
    <source>
        <dbReference type="Proteomes" id="UP001190925"/>
    </source>
</evidence>
<protein>
    <submittedName>
        <fullName evidence="1">Uncharacterized protein</fullName>
    </submittedName>
</protein>
<organism evidence="1 2">
    <name type="scientific">Candidatus Nanogingivalis gingivitcus</name>
    <dbReference type="NCBI Taxonomy" id="2171992"/>
    <lineage>
        <taxon>Bacteria</taxon>
        <taxon>Candidatus Saccharimonadota</taxon>
        <taxon>Candidatus Nanosyncoccalia</taxon>
        <taxon>Candidatus Nanogingivales</taxon>
        <taxon>Candidatus Nanogingivalaceae</taxon>
        <taxon>Candidatus Nanogingivalis</taxon>
    </lineage>
</organism>